<dbReference type="OrthoDB" id="9776955at2"/>
<accession>A0A1M7Z7G0</accession>
<evidence type="ECO:0000313" key="1">
    <source>
        <dbReference type="EMBL" id="SHO60636.1"/>
    </source>
</evidence>
<sequence>MTGEGDWKIGRRRALALFAAGLSGGGAMLGGGIWPTFAADVGDAGADRKPHRIFMITYRGETEAEQGFRDYFAQRQIPVEIISRDIGRDLSKMPALIDEIRATKPDLIYTWGTPVTLATVGQYDAPGDKKPITDIPVVFSMVAAPVQAKVVPALESSGRNVTGAFHVVPLDAQMRAMQSYRSFDTVGVLYSQGEQNSVALVEQLRGLSATMGFRLVTQTFAVDTAGKPTAEGVPEAIARMKSEGVDWLYLLPDTFLGTIYDILGPAAIAQKLPCFGAAELSIHAGVAVAGLVCRYYSVGQLAASKAEKILLDGIKPADIPVETLKRFSFIVNMPVASRLGLYPPLAMLNYAEVIVS</sequence>
<keyword evidence="2" id="KW-1185">Reference proteome</keyword>
<proteinExistence type="predicted"/>
<dbReference type="Gene3D" id="3.40.50.2300">
    <property type="match status" value="2"/>
</dbReference>
<dbReference type="CDD" id="cd06325">
    <property type="entry name" value="PBP1_ABC_unchar_transporter"/>
    <property type="match status" value="1"/>
</dbReference>
<dbReference type="InterPro" id="IPR007487">
    <property type="entry name" value="ABC_transpt-TYRBP-like"/>
</dbReference>
<name>A0A1M7Z7G0_9HYPH</name>
<dbReference type="EMBL" id="FRXO01000001">
    <property type="protein sequence ID" value="SHO60636.1"/>
    <property type="molecule type" value="Genomic_DNA"/>
</dbReference>
<reference evidence="1 2" key="1">
    <citation type="submission" date="2016-12" db="EMBL/GenBank/DDBJ databases">
        <authorList>
            <person name="Song W.-J."/>
            <person name="Kurnit D.M."/>
        </authorList>
    </citation>
    <scope>NUCLEOTIDE SEQUENCE [LARGE SCALE GENOMIC DNA]</scope>
    <source>
        <strain evidence="1 2">DSM 19599</strain>
    </source>
</reference>
<dbReference type="RefSeq" id="WP_073625483.1">
    <property type="nucleotide sequence ID" value="NZ_FRXO01000001.1"/>
</dbReference>
<evidence type="ECO:0000313" key="2">
    <source>
        <dbReference type="Proteomes" id="UP000186406"/>
    </source>
</evidence>
<dbReference type="STRING" id="1123029.SAMN02745172_00363"/>
<organism evidence="1 2">
    <name type="scientific">Pseudoxanthobacter soli DSM 19599</name>
    <dbReference type="NCBI Taxonomy" id="1123029"/>
    <lineage>
        <taxon>Bacteria</taxon>
        <taxon>Pseudomonadati</taxon>
        <taxon>Pseudomonadota</taxon>
        <taxon>Alphaproteobacteria</taxon>
        <taxon>Hyphomicrobiales</taxon>
        <taxon>Segnochrobactraceae</taxon>
        <taxon>Pseudoxanthobacter</taxon>
    </lineage>
</organism>
<dbReference type="Pfam" id="PF04392">
    <property type="entry name" value="ABC_sub_bind"/>
    <property type="match status" value="1"/>
</dbReference>
<protein>
    <submittedName>
        <fullName evidence="1">Putative ABC transport system substrate-binding protein</fullName>
    </submittedName>
</protein>
<dbReference type="AlphaFoldDB" id="A0A1M7Z7G0"/>
<dbReference type="Proteomes" id="UP000186406">
    <property type="component" value="Unassembled WGS sequence"/>
</dbReference>
<gene>
    <name evidence="1" type="ORF">SAMN02745172_00363</name>
</gene>
<dbReference type="PANTHER" id="PTHR35271">
    <property type="entry name" value="ABC TRANSPORTER, SUBSTRATE-BINDING LIPOPROTEIN-RELATED"/>
    <property type="match status" value="1"/>
</dbReference>
<dbReference type="PANTHER" id="PTHR35271:SF1">
    <property type="entry name" value="ABC TRANSPORTER, SUBSTRATE-BINDING LIPOPROTEIN"/>
    <property type="match status" value="1"/>
</dbReference>